<feature type="transmembrane region" description="Helical" evidence="2">
    <location>
        <begin position="196"/>
        <end position="217"/>
    </location>
</feature>
<accession>A0A8K0QVP7</accession>
<feature type="compositionally biased region" description="Basic and acidic residues" evidence="1">
    <location>
        <begin position="38"/>
        <end position="52"/>
    </location>
</feature>
<keyword evidence="4" id="KW-1185">Reference proteome</keyword>
<sequence length="451" mass="50170">MYLRSSDEACHTNEVTMVTPSAQLSNESVEAQNTQEMRNSEDQEPKKAHEPAEPAASLPGTMVEAKQEQKSSAMDAESSQTSAEQLSKRAKAFQYLKWFITDQWFLPAMGAVILLSSQVQVPESQQHIKRTVVTYLSVSVIFFINGCTLETSILLENSKRWKLHAFVQLQCYLVCSAATFAIVSLCATNPNFMDPWLLIGFLFVGSAPTTMNSNVVMTRQAHGNTALTVVQSVIGQFLCPFLTPIILQMYLSSGAWYSKVLANGDNYGEIYRRVFMQLGLSLFVPILAGQVVQKLFPKQTKKVFIEWNVIKLSSIALLTLVWQTFDQAFQSGAFKTVKSSNIVFIIFITIALYLVWLAICFTTSVIWLPKKDVISCCYCCPAKALAMVVPLSSVMYINISPIEQSKLQIPAIIFQAFQVAIGGVMTIGFRRWIRPEEQKADEKSAGTGHAA</sequence>
<evidence type="ECO:0000256" key="1">
    <source>
        <dbReference type="SAM" id="MobiDB-lite"/>
    </source>
</evidence>
<dbReference type="PANTHER" id="PTHR18640:SF5">
    <property type="entry name" value="SODIUM_BILE ACID COTRANSPORTER 7"/>
    <property type="match status" value="1"/>
</dbReference>
<feature type="transmembrane region" description="Helical" evidence="2">
    <location>
        <begin position="409"/>
        <end position="429"/>
    </location>
</feature>
<evidence type="ECO:0000313" key="3">
    <source>
        <dbReference type="EMBL" id="KAH7073223.1"/>
    </source>
</evidence>
<feature type="transmembrane region" description="Helical" evidence="2">
    <location>
        <begin position="304"/>
        <end position="322"/>
    </location>
</feature>
<feature type="transmembrane region" description="Helical" evidence="2">
    <location>
        <begin position="167"/>
        <end position="190"/>
    </location>
</feature>
<name>A0A8K0QVP7_9PLEO</name>
<keyword evidence="2" id="KW-1133">Transmembrane helix</keyword>
<feature type="transmembrane region" description="Helical" evidence="2">
    <location>
        <begin position="95"/>
        <end position="115"/>
    </location>
</feature>
<comment type="caution">
    <text evidence="3">The sequence shown here is derived from an EMBL/GenBank/DDBJ whole genome shotgun (WGS) entry which is preliminary data.</text>
</comment>
<feature type="transmembrane region" description="Helical" evidence="2">
    <location>
        <begin position="229"/>
        <end position="250"/>
    </location>
</feature>
<feature type="transmembrane region" description="Helical" evidence="2">
    <location>
        <begin position="342"/>
        <end position="368"/>
    </location>
</feature>
<dbReference type="GO" id="GO:0005886">
    <property type="term" value="C:plasma membrane"/>
    <property type="evidence" value="ECO:0007669"/>
    <property type="project" value="TreeGrafter"/>
</dbReference>
<feature type="transmembrane region" description="Helical" evidence="2">
    <location>
        <begin position="270"/>
        <end position="292"/>
    </location>
</feature>
<dbReference type="InterPro" id="IPR038770">
    <property type="entry name" value="Na+/solute_symporter_sf"/>
</dbReference>
<evidence type="ECO:0000313" key="4">
    <source>
        <dbReference type="Proteomes" id="UP000813461"/>
    </source>
</evidence>
<organism evidence="3 4">
    <name type="scientific">Paraphoma chrysanthemicola</name>
    <dbReference type="NCBI Taxonomy" id="798071"/>
    <lineage>
        <taxon>Eukaryota</taxon>
        <taxon>Fungi</taxon>
        <taxon>Dikarya</taxon>
        <taxon>Ascomycota</taxon>
        <taxon>Pezizomycotina</taxon>
        <taxon>Dothideomycetes</taxon>
        <taxon>Pleosporomycetidae</taxon>
        <taxon>Pleosporales</taxon>
        <taxon>Pleosporineae</taxon>
        <taxon>Phaeosphaeriaceae</taxon>
        <taxon>Paraphoma</taxon>
    </lineage>
</organism>
<reference evidence="3" key="1">
    <citation type="journal article" date="2021" name="Nat. Commun.">
        <title>Genetic determinants of endophytism in the Arabidopsis root mycobiome.</title>
        <authorList>
            <person name="Mesny F."/>
            <person name="Miyauchi S."/>
            <person name="Thiergart T."/>
            <person name="Pickel B."/>
            <person name="Atanasova L."/>
            <person name="Karlsson M."/>
            <person name="Huettel B."/>
            <person name="Barry K.W."/>
            <person name="Haridas S."/>
            <person name="Chen C."/>
            <person name="Bauer D."/>
            <person name="Andreopoulos W."/>
            <person name="Pangilinan J."/>
            <person name="LaButti K."/>
            <person name="Riley R."/>
            <person name="Lipzen A."/>
            <person name="Clum A."/>
            <person name="Drula E."/>
            <person name="Henrissat B."/>
            <person name="Kohler A."/>
            <person name="Grigoriev I.V."/>
            <person name="Martin F.M."/>
            <person name="Hacquard S."/>
        </authorList>
    </citation>
    <scope>NUCLEOTIDE SEQUENCE</scope>
    <source>
        <strain evidence="3">MPI-SDFR-AT-0120</strain>
    </source>
</reference>
<dbReference type="EMBL" id="JAGMVJ010000022">
    <property type="protein sequence ID" value="KAH7073223.1"/>
    <property type="molecule type" value="Genomic_DNA"/>
</dbReference>
<evidence type="ECO:0000256" key="2">
    <source>
        <dbReference type="SAM" id="Phobius"/>
    </source>
</evidence>
<proteinExistence type="predicted"/>
<keyword evidence="2" id="KW-0812">Transmembrane</keyword>
<dbReference type="Pfam" id="PF13593">
    <property type="entry name" value="SBF_like"/>
    <property type="match status" value="1"/>
</dbReference>
<dbReference type="Gene3D" id="1.20.1530.20">
    <property type="match status" value="1"/>
</dbReference>
<dbReference type="InterPro" id="IPR016833">
    <property type="entry name" value="Put_Na-Bile_cotransptr"/>
</dbReference>
<feature type="transmembrane region" description="Helical" evidence="2">
    <location>
        <begin position="375"/>
        <end position="397"/>
    </location>
</feature>
<feature type="compositionally biased region" description="Polar residues" evidence="1">
    <location>
        <begin position="13"/>
        <end position="37"/>
    </location>
</feature>
<dbReference type="AlphaFoldDB" id="A0A8K0QVP7"/>
<dbReference type="PANTHER" id="PTHR18640">
    <property type="entry name" value="SOLUTE CARRIER FAMILY 10 MEMBER 7"/>
    <property type="match status" value="1"/>
</dbReference>
<dbReference type="Proteomes" id="UP000813461">
    <property type="component" value="Unassembled WGS sequence"/>
</dbReference>
<protein>
    <submittedName>
        <fullName evidence="3">SBF-like CPA transporter family-domain-containing protein</fullName>
    </submittedName>
</protein>
<keyword evidence="2" id="KW-0472">Membrane</keyword>
<dbReference type="OrthoDB" id="188035at2759"/>
<feature type="region of interest" description="Disordered" evidence="1">
    <location>
        <begin position="1"/>
        <end position="81"/>
    </location>
</feature>
<gene>
    <name evidence="3" type="ORF">FB567DRAFT_195598</name>
</gene>
<feature type="transmembrane region" description="Helical" evidence="2">
    <location>
        <begin position="135"/>
        <end position="155"/>
    </location>
</feature>
<feature type="compositionally biased region" description="Basic and acidic residues" evidence="1">
    <location>
        <begin position="1"/>
        <end position="11"/>
    </location>
</feature>